<sequence length="237" mass="26041">MGADYIDAELPGADQFYDSICGNTLNKTKAPSVDKDAFAAPNASVSGNVHIGRGPYNGLESSTPLSVCIWGFIPPSSRSSTHFISIPLPTQQPTAELFPGHQNLTPHHHQHYEMMMFNRDIIPSCTLHNFASTDSIAPKGITVTTAATMNASTPPFSGLEAETTCCIGGDAYTGRWPRQETLTLLEIRSRLHPKFKEANQKGPLWDEVSRYRTTKLYSFIKEHSSGRVSLLKVSINF</sequence>
<dbReference type="PANTHER" id="PTHR21654">
    <property type="entry name" value="FI21293P1"/>
    <property type="match status" value="1"/>
</dbReference>
<gene>
    <name evidence="1" type="ORF">LLUT_LOCUS18116</name>
</gene>
<accession>A0AAV1X755</accession>
<evidence type="ECO:0000313" key="1">
    <source>
        <dbReference type="EMBL" id="CAL0317056.1"/>
    </source>
</evidence>
<reference evidence="1 2" key="1">
    <citation type="submission" date="2024-03" db="EMBL/GenBank/DDBJ databases">
        <authorList>
            <person name="Martinez-Hernandez J."/>
        </authorList>
    </citation>
    <scope>NUCLEOTIDE SEQUENCE [LARGE SCALE GENOMIC DNA]</scope>
</reference>
<dbReference type="EMBL" id="CAXHTB010000012">
    <property type="protein sequence ID" value="CAL0317056.1"/>
    <property type="molecule type" value="Genomic_DNA"/>
</dbReference>
<evidence type="ECO:0000313" key="2">
    <source>
        <dbReference type="Proteomes" id="UP001497480"/>
    </source>
</evidence>
<name>A0AAV1X755_LUPLU</name>
<dbReference type="Proteomes" id="UP001497480">
    <property type="component" value="Unassembled WGS sequence"/>
</dbReference>
<keyword evidence="2" id="KW-1185">Reference proteome</keyword>
<comment type="caution">
    <text evidence="1">The sequence shown here is derived from an EMBL/GenBank/DDBJ whole genome shotgun (WGS) entry which is preliminary data.</text>
</comment>
<organism evidence="1 2">
    <name type="scientific">Lupinus luteus</name>
    <name type="common">European yellow lupine</name>
    <dbReference type="NCBI Taxonomy" id="3873"/>
    <lineage>
        <taxon>Eukaryota</taxon>
        <taxon>Viridiplantae</taxon>
        <taxon>Streptophyta</taxon>
        <taxon>Embryophyta</taxon>
        <taxon>Tracheophyta</taxon>
        <taxon>Spermatophyta</taxon>
        <taxon>Magnoliopsida</taxon>
        <taxon>eudicotyledons</taxon>
        <taxon>Gunneridae</taxon>
        <taxon>Pentapetalae</taxon>
        <taxon>rosids</taxon>
        <taxon>fabids</taxon>
        <taxon>Fabales</taxon>
        <taxon>Fabaceae</taxon>
        <taxon>Papilionoideae</taxon>
        <taxon>50 kb inversion clade</taxon>
        <taxon>genistoids sensu lato</taxon>
        <taxon>core genistoids</taxon>
        <taxon>Genisteae</taxon>
        <taxon>Lupinus</taxon>
    </lineage>
</organism>
<protein>
    <submittedName>
        <fullName evidence="1">Uncharacterized protein</fullName>
    </submittedName>
</protein>
<dbReference type="AlphaFoldDB" id="A0AAV1X755"/>
<proteinExistence type="predicted"/>
<dbReference type="PANTHER" id="PTHR21654:SF60">
    <property type="entry name" value="TRIHELIX TRANSCRIPTION FACTOR PTL"/>
    <property type="match status" value="1"/>
</dbReference>
<dbReference type="Gene3D" id="1.10.10.60">
    <property type="entry name" value="Homeodomain-like"/>
    <property type="match status" value="1"/>
</dbReference>